<protein>
    <submittedName>
        <fullName evidence="1">Uncharacterized protein</fullName>
    </submittedName>
</protein>
<dbReference type="RefSeq" id="XP_018758860.1">
    <property type="nucleotide sequence ID" value="XM_018906241.1"/>
</dbReference>
<evidence type="ECO:0000313" key="2">
    <source>
        <dbReference type="Proteomes" id="UP000009096"/>
    </source>
</evidence>
<keyword evidence="2" id="KW-1185">Reference proteome</keyword>
<reference evidence="1 2" key="1">
    <citation type="journal article" date="2010" name="Nature">
        <title>Comparative genomics reveals mobile pathogenicity chromosomes in Fusarium.</title>
        <authorList>
            <person name="Ma L.J."/>
            <person name="van der Does H.C."/>
            <person name="Borkovich K.A."/>
            <person name="Coleman J.J."/>
            <person name="Daboussi M.J."/>
            <person name="Di Pietro A."/>
            <person name="Dufresne M."/>
            <person name="Freitag M."/>
            <person name="Grabherr M."/>
            <person name="Henrissat B."/>
            <person name="Houterman P.M."/>
            <person name="Kang S."/>
            <person name="Shim W.B."/>
            <person name="Woloshuk C."/>
            <person name="Xie X."/>
            <person name="Xu J.R."/>
            <person name="Antoniw J."/>
            <person name="Baker S.E."/>
            <person name="Bluhm B.H."/>
            <person name="Breakspear A."/>
            <person name="Brown D.W."/>
            <person name="Butchko R.A."/>
            <person name="Chapman S."/>
            <person name="Coulson R."/>
            <person name="Coutinho P.M."/>
            <person name="Danchin E.G."/>
            <person name="Diener A."/>
            <person name="Gale L.R."/>
            <person name="Gardiner D.M."/>
            <person name="Goff S."/>
            <person name="Hammond-Kosack K.E."/>
            <person name="Hilburn K."/>
            <person name="Hua-Van A."/>
            <person name="Jonkers W."/>
            <person name="Kazan K."/>
            <person name="Kodira C.D."/>
            <person name="Koehrsen M."/>
            <person name="Kumar L."/>
            <person name="Lee Y.H."/>
            <person name="Li L."/>
            <person name="Manners J.M."/>
            <person name="Miranda-Saavedra D."/>
            <person name="Mukherjee M."/>
            <person name="Park G."/>
            <person name="Park J."/>
            <person name="Park S.Y."/>
            <person name="Proctor R.H."/>
            <person name="Regev A."/>
            <person name="Ruiz-Roldan M.C."/>
            <person name="Sain D."/>
            <person name="Sakthikumar S."/>
            <person name="Sykes S."/>
            <person name="Schwartz D.C."/>
            <person name="Turgeon B.G."/>
            <person name="Wapinski I."/>
            <person name="Yoder O."/>
            <person name="Young S."/>
            <person name="Zeng Q."/>
            <person name="Zhou S."/>
            <person name="Galagan J."/>
            <person name="Cuomo C.A."/>
            <person name="Kistler H.C."/>
            <person name="Rep M."/>
        </authorList>
    </citation>
    <scope>NUCLEOTIDE SEQUENCE [LARGE SCALE GENOMIC DNA]</scope>
    <source>
        <strain evidence="2">M3125 / FGSC 7600</strain>
    </source>
</reference>
<gene>
    <name evidence="1" type="ORF">FVEG_17005</name>
</gene>
<sequence>MECPTCNGWTNFGSLIRRLCYRSSMAELMSKVNVCLGTYLSYLPTYLCKSLPHLTEACTREVNQVGSQCGITNIQPHRIRSSAEMRGSCRDVVGLAESCPRRSDKVAEHDDFIETGCLIKPVLAQPLYDLGRQSWVKKMLEHCLMAR</sequence>
<organism evidence="1 2">
    <name type="scientific">Gibberella moniliformis (strain M3125 / FGSC 7600)</name>
    <name type="common">Maize ear and stalk rot fungus</name>
    <name type="synonym">Fusarium verticillioides</name>
    <dbReference type="NCBI Taxonomy" id="334819"/>
    <lineage>
        <taxon>Eukaryota</taxon>
        <taxon>Fungi</taxon>
        <taxon>Dikarya</taxon>
        <taxon>Ascomycota</taxon>
        <taxon>Pezizomycotina</taxon>
        <taxon>Sordariomycetes</taxon>
        <taxon>Hypocreomycetidae</taxon>
        <taxon>Hypocreales</taxon>
        <taxon>Nectriaceae</taxon>
        <taxon>Fusarium</taxon>
        <taxon>Fusarium fujikuroi species complex</taxon>
    </lineage>
</organism>
<dbReference type="AlphaFoldDB" id="W7MXV1"/>
<dbReference type="Proteomes" id="UP000009096">
    <property type="component" value="Chromosome 9"/>
</dbReference>
<dbReference type="VEuPathDB" id="FungiDB:FVEG_17005"/>
<accession>W7MXV1</accession>
<name>W7MXV1_GIBM7</name>
<proteinExistence type="predicted"/>
<dbReference type="EMBL" id="DS022257">
    <property type="protein sequence ID" value="EWG52669.1"/>
    <property type="molecule type" value="Genomic_DNA"/>
</dbReference>
<dbReference type="GeneID" id="30073881"/>
<dbReference type="KEGG" id="fvr:FVEG_17005"/>
<evidence type="ECO:0000313" key="1">
    <source>
        <dbReference type="EMBL" id="EWG52669.1"/>
    </source>
</evidence>
<dbReference type="EMBL" id="CM000586">
    <property type="protein sequence ID" value="EWG52669.1"/>
    <property type="molecule type" value="Genomic_DNA"/>
</dbReference>